<dbReference type="InterPro" id="IPR001790">
    <property type="entry name" value="Ribosomal_uL10"/>
</dbReference>
<comment type="similarity">
    <text evidence="1 5">Belongs to the universal ribosomal protein uL10 family.</text>
</comment>
<dbReference type="GO" id="GO:0006412">
    <property type="term" value="P:translation"/>
    <property type="evidence" value="ECO:0007669"/>
    <property type="project" value="UniProtKB-UniRule"/>
</dbReference>
<comment type="caution">
    <text evidence="6">The sequence shown here is derived from an EMBL/GenBank/DDBJ whole genome shotgun (WGS) entry which is preliminary data.</text>
</comment>
<dbReference type="EMBL" id="LBPX01000030">
    <property type="protein sequence ID" value="KKP66608.1"/>
    <property type="molecule type" value="Genomic_DNA"/>
</dbReference>
<dbReference type="AlphaFoldDB" id="A0A0G0BB16"/>
<comment type="subunit">
    <text evidence="5">Part of the ribosomal stalk of the 50S ribosomal subunit. The N-terminus interacts with L11 and the large rRNA to form the base of the stalk. The C-terminus forms an elongated spine to which L12 dimers bind in a sequential fashion forming a multimeric L10(L12)X complex.</text>
</comment>
<gene>
    <name evidence="5" type="primary">rplJ</name>
    <name evidence="6" type="ORF">UR63_C0030G0017</name>
</gene>
<dbReference type="InterPro" id="IPR022973">
    <property type="entry name" value="Ribosomal_uL10_bac"/>
</dbReference>
<dbReference type="Proteomes" id="UP000034127">
    <property type="component" value="Unassembled WGS sequence"/>
</dbReference>
<evidence type="ECO:0000256" key="5">
    <source>
        <dbReference type="HAMAP-Rule" id="MF_00362"/>
    </source>
</evidence>
<dbReference type="CDD" id="cd05797">
    <property type="entry name" value="Ribosomal_L10"/>
    <property type="match status" value="1"/>
</dbReference>
<dbReference type="PANTHER" id="PTHR11560">
    <property type="entry name" value="39S RIBOSOMAL PROTEIN L10, MITOCHONDRIAL"/>
    <property type="match status" value="1"/>
</dbReference>
<sequence length="177" mass="20147">MVNQNKKTQVDSLISVLNKSSNLFLVKIDKTSHQNLEALRKELKKAGGKIKVIKNTFFEKAVNKLSAENKSFLDLKNKFFPLKETSAIVSLEKNWDSGLKAFYEFTKKEKTLSFKLALLDNTVYNNSEVERIAMLPGRDQLIASVIGSLKAPMSKFVYALKFNTNKFVYILKQKSTN</sequence>
<keyword evidence="5" id="KW-0694">RNA-binding</keyword>
<dbReference type="InterPro" id="IPR047865">
    <property type="entry name" value="Ribosomal_uL10_bac_type"/>
</dbReference>
<dbReference type="Pfam" id="PF00466">
    <property type="entry name" value="Ribosomal_L10"/>
    <property type="match status" value="1"/>
</dbReference>
<name>A0A0G0BB16_9BACT</name>
<evidence type="ECO:0000256" key="2">
    <source>
        <dbReference type="ARBA" id="ARBA00022980"/>
    </source>
</evidence>
<dbReference type="InterPro" id="IPR043141">
    <property type="entry name" value="Ribosomal_uL10-like_sf"/>
</dbReference>
<dbReference type="GO" id="GO:0070180">
    <property type="term" value="F:large ribosomal subunit rRNA binding"/>
    <property type="evidence" value="ECO:0007669"/>
    <property type="project" value="UniProtKB-UniRule"/>
</dbReference>
<evidence type="ECO:0000256" key="4">
    <source>
        <dbReference type="ARBA" id="ARBA00035202"/>
    </source>
</evidence>
<keyword evidence="5" id="KW-0699">rRNA-binding</keyword>
<evidence type="ECO:0000256" key="1">
    <source>
        <dbReference type="ARBA" id="ARBA00008889"/>
    </source>
</evidence>
<dbReference type="GO" id="GO:0005840">
    <property type="term" value="C:ribosome"/>
    <property type="evidence" value="ECO:0007669"/>
    <property type="project" value="UniProtKB-KW"/>
</dbReference>
<evidence type="ECO:0000313" key="6">
    <source>
        <dbReference type="EMBL" id="KKP66608.1"/>
    </source>
</evidence>
<proteinExistence type="inferred from homology"/>
<dbReference type="Gene3D" id="3.30.70.1730">
    <property type="match status" value="1"/>
</dbReference>
<protein>
    <recommendedName>
        <fullName evidence="4 5">Large ribosomal subunit protein uL10</fullName>
    </recommendedName>
</protein>
<keyword evidence="2 5" id="KW-0689">Ribosomal protein</keyword>
<reference evidence="6 7" key="1">
    <citation type="journal article" date="2015" name="Nature">
        <title>rRNA introns, odd ribosomes, and small enigmatic genomes across a large radiation of phyla.</title>
        <authorList>
            <person name="Brown C.T."/>
            <person name="Hug L.A."/>
            <person name="Thomas B.C."/>
            <person name="Sharon I."/>
            <person name="Castelle C.J."/>
            <person name="Singh A."/>
            <person name="Wilkins M.J."/>
            <person name="Williams K.H."/>
            <person name="Banfield J.F."/>
        </authorList>
    </citation>
    <scope>NUCLEOTIDE SEQUENCE [LARGE SCALE GENOMIC DNA]</scope>
</reference>
<dbReference type="NCBIfam" id="NF000955">
    <property type="entry name" value="PRK00099.1-1"/>
    <property type="match status" value="1"/>
</dbReference>
<dbReference type="Gene3D" id="6.10.250.290">
    <property type="match status" value="1"/>
</dbReference>
<comment type="function">
    <text evidence="5">Forms part of the ribosomal stalk, playing a central role in the interaction of the ribosome with GTP-bound translation factors.</text>
</comment>
<dbReference type="GO" id="GO:1990904">
    <property type="term" value="C:ribonucleoprotein complex"/>
    <property type="evidence" value="ECO:0007669"/>
    <property type="project" value="UniProtKB-KW"/>
</dbReference>
<keyword evidence="3 5" id="KW-0687">Ribonucleoprotein</keyword>
<evidence type="ECO:0000256" key="3">
    <source>
        <dbReference type="ARBA" id="ARBA00023274"/>
    </source>
</evidence>
<evidence type="ECO:0000313" key="7">
    <source>
        <dbReference type="Proteomes" id="UP000034127"/>
    </source>
</evidence>
<organism evidence="6 7">
    <name type="scientific">Candidatus Roizmanbacteria bacterium GW2011_GWC2_35_12</name>
    <dbReference type="NCBI Taxonomy" id="1618485"/>
    <lineage>
        <taxon>Bacteria</taxon>
        <taxon>Candidatus Roizmaniibacteriota</taxon>
    </lineage>
</organism>
<accession>A0A0G0BB16</accession>
<dbReference type="SUPFAM" id="SSF160369">
    <property type="entry name" value="Ribosomal protein L10-like"/>
    <property type="match status" value="1"/>
</dbReference>
<dbReference type="HAMAP" id="MF_00362">
    <property type="entry name" value="Ribosomal_uL10"/>
    <property type="match status" value="1"/>
</dbReference>